<dbReference type="InterPro" id="IPR027417">
    <property type="entry name" value="P-loop_NTPase"/>
</dbReference>
<dbReference type="GO" id="GO:0003677">
    <property type="term" value="F:DNA binding"/>
    <property type="evidence" value="ECO:0007669"/>
    <property type="project" value="UniProtKB-KW"/>
</dbReference>
<reference evidence="11 12" key="1">
    <citation type="submission" date="2017-07" db="EMBL/GenBank/DDBJ databases">
        <title>The complete genome sequence of Bacillus mesonae strain H20-5, an efficient strain improving plant abiotic stress resistance.</title>
        <authorList>
            <person name="Kim S.Y."/>
            <person name="Song H."/>
            <person name="Sang M.K."/>
            <person name="Weon H.-Y."/>
            <person name="Song J."/>
        </authorList>
    </citation>
    <scope>NUCLEOTIDE SEQUENCE [LARGE SCALE GENOMIC DNA]</scope>
    <source>
        <strain evidence="11 12">H20-5</strain>
    </source>
</reference>
<evidence type="ECO:0000256" key="1">
    <source>
        <dbReference type="ARBA" id="ARBA00022741"/>
    </source>
</evidence>
<dbReference type="STRING" id="1193713.GCA_001636315_05225"/>
<evidence type="ECO:0000256" key="4">
    <source>
        <dbReference type="ARBA" id="ARBA00023015"/>
    </source>
</evidence>
<feature type="domain" description="PAS" evidence="9">
    <location>
        <begin position="91"/>
        <end position="138"/>
    </location>
</feature>
<evidence type="ECO:0000259" key="9">
    <source>
        <dbReference type="PROSITE" id="PS50112"/>
    </source>
</evidence>
<dbReference type="AlphaFoldDB" id="A0A3Q9QSP4"/>
<keyword evidence="4" id="KW-0805">Transcription regulation</keyword>
<dbReference type="Gene3D" id="1.10.10.60">
    <property type="entry name" value="Homeodomain-like"/>
    <property type="match status" value="1"/>
</dbReference>
<dbReference type="InterPro" id="IPR003593">
    <property type="entry name" value="AAA+_ATPase"/>
</dbReference>
<dbReference type="InterPro" id="IPR030828">
    <property type="entry name" value="HTH_TyrR"/>
</dbReference>
<dbReference type="InterPro" id="IPR000014">
    <property type="entry name" value="PAS"/>
</dbReference>
<evidence type="ECO:0000259" key="10">
    <source>
        <dbReference type="PROSITE" id="PS50113"/>
    </source>
</evidence>
<proteinExistence type="predicted"/>
<evidence type="ECO:0000313" key="11">
    <source>
        <dbReference type="EMBL" id="AZU62297.1"/>
    </source>
</evidence>
<dbReference type="NCBIfam" id="TIGR00229">
    <property type="entry name" value="sensory_box"/>
    <property type="match status" value="1"/>
</dbReference>
<dbReference type="GO" id="GO:0006355">
    <property type="term" value="P:regulation of DNA-templated transcription"/>
    <property type="evidence" value="ECO:0007669"/>
    <property type="project" value="InterPro"/>
</dbReference>
<dbReference type="Pfam" id="PF00989">
    <property type="entry name" value="PAS"/>
    <property type="match status" value="1"/>
</dbReference>
<dbReference type="PROSITE" id="PS00688">
    <property type="entry name" value="SIGMA54_INTERACT_3"/>
    <property type="match status" value="1"/>
</dbReference>
<dbReference type="FunFam" id="3.40.50.300:FF:000006">
    <property type="entry name" value="DNA-binding transcriptional regulator NtrC"/>
    <property type="match status" value="1"/>
</dbReference>
<dbReference type="PROSITE" id="PS50113">
    <property type="entry name" value="PAC"/>
    <property type="match status" value="1"/>
</dbReference>
<feature type="coiled-coil region" evidence="7">
    <location>
        <begin position="194"/>
        <end position="228"/>
    </location>
</feature>
<dbReference type="KEGG" id="nmk:CHR53_13945"/>
<dbReference type="InterPro" id="IPR009057">
    <property type="entry name" value="Homeodomain-like_sf"/>
</dbReference>
<protein>
    <recommendedName>
        <fullName evidence="6">HTH-type transcriptional regulatory protein TyrR</fullName>
    </recommendedName>
</protein>
<dbReference type="SUPFAM" id="SSF46689">
    <property type="entry name" value="Homeodomain-like"/>
    <property type="match status" value="1"/>
</dbReference>
<sequence>MEKLLSKINIIGVLILNKQGDILFTNSIAKKYSYYFENMIEAVMNHADFFCTLKYPAEISAFSQDNQIVVLINPTNELVRLKKEKESLQNLQNELNGVINSSFDGIVISDHEGIIIHQNPAYEQITGLSAKDCIGRNLKELEEEGVIDASATLKALEEKKAVTIIQKINTGSTVLVSAVPIRNTFGEIVKVVNNVRDLTHLNTLEAEIQQLEKQNKQIHDELELLKEQNDPKLSFIANSDIMKDVLDRALRVSQIDSGVLIQGPSGVGKEMIVDLVHRHSFRKDNPLIKINCGAIPESLLESELFGYESGSFTGANQKGKAGLFEAANRGTIFLDEIGEMPLPLQVKLLRVLQEREITRVGGTRPIPVDIRIIAATHRDLTEMIKSGKFREDLYYRLNVIPIKIPSLKDRKDDIIPLIYHFLNRINHKYGINRKFSNDALHAFINYDWPGNVRELQNIVERVALMSLNPEIDIHELQKELQFTDDIKFNIKAPQTESAIDSKMEPLKDQLDSFEAKLIREAINHFPSIRKAATALKVDQSTLVRKMQKYKIEK</sequence>
<dbReference type="OrthoDB" id="9771372at2"/>
<evidence type="ECO:0000256" key="7">
    <source>
        <dbReference type="SAM" id="Coils"/>
    </source>
</evidence>
<dbReference type="SUPFAM" id="SSF52540">
    <property type="entry name" value="P-loop containing nucleoside triphosphate hydrolases"/>
    <property type="match status" value="1"/>
</dbReference>
<dbReference type="InterPro" id="IPR013767">
    <property type="entry name" value="PAS_fold"/>
</dbReference>
<evidence type="ECO:0000256" key="6">
    <source>
        <dbReference type="ARBA" id="ARBA00029500"/>
    </source>
</evidence>
<dbReference type="PROSITE" id="PS50045">
    <property type="entry name" value="SIGMA54_INTERACT_4"/>
    <property type="match status" value="1"/>
</dbReference>
<accession>A0A3Q9QSP4</accession>
<dbReference type="InterPro" id="IPR002078">
    <property type="entry name" value="Sigma_54_int"/>
</dbReference>
<dbReference type="CDD" id="cd00130">
    <property type="entry name" value="PAS"/>
    <property type="match status" value="1"/>
</dbReference>
<evidence type="ECO:0000256" key="5">
    <source>
        <dbReference type="ARBA" id="ARBA00023163"/>
    </source>
</evidence>
<keyword evidence="7" id="KW-0175">Coiled coil</keyword>
<keyword evidence="12" id="KW-1185">Reference proteome</keyword>
<dbReference type="Pfam" id="PF00158">
    <property type="entry name" value="Sigma54_activat"/>
    <property type="match status" value="1"/>
</dbReference>
<dbReference type="CDD" id="cd00009">
    <property type="entry name" value="AAA"/>
    <property type="match status" value="1"/>
</dbReference>
<dbReference type="Pfam" id="PF25601">
    <property type="entry name" value="AAA_lid_14"/>
    <property type="match status" value="1"/>
</dbReference>
<dbReference type="Gene3D" id="1.10.8.60">
    <property type="match status" value="1"/>
</dbReference>
<evidence type="ECO:0000256" key="3">
    <source>
        <dbReference type="ARBA" id="ARBA00022840"/>
    </source>
</evidence>
<keyword evidence="5" id="KW-0804">Transcription</keyword>
<dbReference type="RefSeq" id="WP_066399267.1">
    <property type="nucleotide sequence ID" value="NZ_CP022572.1"/>
</dbReference>
<feature type="domain" description="PAC" evidence="10">
    <location>
        <begin position="158"/>
        <end position="210"/>
    </location>
</feature>
<feature type="domain" description="Sigma-54 factor interaction" evidence="8">
    <location>
        <begin position="235"/>
        <end position="464"/>
    </location>
</feature>
<dbReference type="EMBL" id="CP022572">
    <property type="protein sequence ID" value="AZU62297.1"/>
    <property type="molecule type" value="Genomic_DNA"/>
</dbReference>
<dbReference type="InterPro" id="IPR058031">
    <property type="entry name" value="AAA_lid_NorR"/>
</dbReference>
<gene>
    <name evidence="11" type="ORF">CHR53_13945</name>
</gene>
<evidence type="ECO:0000259" key="8">
    <source>
        <dbReference type="PROSITE" id="PS50045"/>
    </source>
</evidence>
<dbReference type="SUPFAM" id="SSF55785">
    <property type="entry name" value="PYP-like sensor domain (PAS domain)"/>
    <property type="match status" value="1"/>
</dbReference>
<name>A0A3Q9QSP4_9BACI</name>
<dbReference type="PROSITE" id="PS50112">
    <property type="entry name" value="PAS"/>
    <property type="match status" value="1"/>
</dbReference>
<dbReference type="Pfam" id="PF18024">
    <property type="entry name" value="HTH_50"/>
    <property type="match status" value="1"/>
</dbReference>
<dbReference type="InterPro" id="IPR035965">
    <property type="entry name" value="PAS-like_dom_sf"/>
</dbReference>
<dbReference type="SMART" id="SM00091">
    <property type="entry name" value="PAS"/>
    <property type="match status" value="1"/>
</dbReference>
<keyword evidence="3" id="KW-0067">ATP-binding</keyword>
<dbReference type="PANTHER" id="PTHR32071:SF57">
    <property type="entry name" value="C4-DICARBOXYLATE TRANSPORT TRANSCRIPTIONAL REGULATORY PROTEIN DCTD"/>
    <property type="match status" value="1"/>
</dbReference>
<dbReference type="Gene3D" id="3.30.450.20">
    <property type="entry name" value="PAS domain"/>
    <property type="match status" value="1"/>
</dbReference>
<dbReference type="PANTHER" id="PTHR32071">
    <property type="entry name" value="TRANSCRIPTIONAL REGULATORY PROTEIN"/>
    <property type="match status" value="1"/>
</dbReference>
<dbReference type="Gene3D" id="3.40.50.300">
    <property type="entry name" value="P-loop containing nucleotide triphosphate hydrolases"/>
    <property type="match status" value="1"/>
</dbReference>
<organism evidence="11 12">
    <name type="scientific">Neobacillus mesonae</name>
    <dbReference type="NCBI Taxonomy" id="1193713"/>
    <lineage>
        <taxon>Bacteria</taxon>
        <taxon>Bacillati</taxon>
        <taxon>Bacillota</taxon>
        <taxon>Bacilli</taxon>
        <taxon>Bacillales</taxon>
        <taxon>Bacillaceae</taxon>
        <taxon>Neobacillus</taxon>
    </lineage>
</organism>
<evidence type="ECO:0000313" key="12">
    <source>
        <dbReference type="Proteomes" id="UP000282892"/>
    </source>
</evidence>
<evidence type="ECO:0000256" key="2">
    <source>
        <dbReference type="ARBA" id="ARBA00022797"/>
    </source>
</evidence>
<dbReference type="SMART" id="SM00382">
    <property type="entry name" value="AAA"/>
    <property type="match status" value="1"/>
</dbReference>
<dbReference type="InterPro" id="IPR000700">
    <property type="entry name" value="PAS-assoc_C"/>
</dbReference>
<dbReference type="Proteomes" id="UP000282892">
    <property type="component" value="Chromosome"/>
</dbReference>
<keyword evidence="1" id="KW-0547">Nucleotide-binding</keyword>
<keyword evidence="2" id="KW-0058">Aromatic hydrocarbons catabolism</keyword>
<dbReference type="GO" id="GO:0005524">
    <property type="term" value="F:ATP binding"/>
    <property type="evidence" value="ECO:0007669"/>
    <property type="project" value="UniProtKB-KW"/>
</dbReference>
<dbReference type="InterPro" id="IPR025944">
    <property type="entry name" value="Sigma_54_int_dom_CS"/>
</dbReference>